<gene>
    <name evidence="1" type="ORF">Thini_0688</name>
</gene>
<evidence type="ECO:0000313" key="2">
    <source>
        <dbReference type="Proteomes" id="UP000005317"/>
    </source>
</evidence>
<dbReference type="Gene3D" id="3.90.1690.10">
    <property type="entry name" value="phage-related protein like domain"/>
    <property type="match status" value="1"/>
</dbReference>
<dbReference type="RefSeq" id="WP_002707279.1">
    <property type="nucleotide sequence ID" value="NZ_JH651384.1"/>
</dbReference>
<name>A0A656HE66_THINJ</name>
<accession>A0A656HE66</accession>
<keyword evidence="2" id="KW-1185">Reference proteome</keyword>
<protein>
    <submittedName>
        <fullName evidence="1">Phage capsid protein, putative</fullName>
    </submittedName>
</protein>
<sequence length="309" mass="33425">MANRPFPVNPVMVAIAIAYRNASLIADEVLPRLAPMAKEEFKYFAYDMAEGFTIPDTKVGRRSRVNEISFTGVEITASTEDFGLEDPIPQTDIDNAEAGFDPKNHSVEQLTNLILLDREVRVSTLLSSTSNYDAANTETLAAGSQFSDAAADVLGIMEDAFNAPVMRPNVAVFGQASWSAFRRHPQVVKAVHGNSGDAGMASREQVAELLEVSKVLVGQARVNTARKGQAASLQRAWGDMVSLIYQDAMATNRNGTTYGFTAQYKTRLAGSERDGNIGLRGGERVRVGESVKEVISAKSLGYLIQNTVA</sequence>
<evidence type="ECO:0000313" key="1">
    <source>
        <dbReference type="EMBL" id="EIJ33325.1"/>
    </source>
</evidence>
<dbReference type="OrthoDB" id="572526at2"/>
<dbReference type="InterPro" id="IPR053738">
    <property type="entry name" value="Lambda_capsid_assembly"/>
</dbReference>
<dbReference type="EMBL" id="JH651384">
    <property type="protein sequence ID" value="EIJ33325.1"/>
    <property type="molecule type" value="Genomic_DNA"/>
</dbReference>
<reference evidence="2" key="1">
    <citation type="journal article" date="2011" name="Stand. Genomic Sci.">
        <title>Genome sequence of the filamentous, gliding Thiothrix nivea neotype strain (JP2(T)).</title>
        <authorList>
            <person name="Lapidus A."/>
            <person name="Nolan M."/>
            <person name="Lucas S."/>
            <person name="Glavina Del Rio T."/>
            <person name="Tice H."/>
            <person name="Cheng J.F."/>
            <person name="Tapia R."/>
            <person name="Han C."/>
            <person name="Goodwin L."/>
            <person name="Pitluck S."/>
            <person name="Liolios K."/>
            <person name="Pagani I."/>
            <person name="Ivanova N."/>
            <person name="Huntemann M."/>
            <person name="Mavromatis K."/>
            <person name="Mikhailova N."/>
            <person name="Pati A."/>
            <person name="Chen A."/>
            <person name="Palaniappan K."/>
            <person name="Land M."/>
            <person name="Brambilla E.M."/>
            <person name="Rohde M."/>
            <person name="Abt B."/>
            <person name="Verbarg S."/>
            <person name="Goker M."/>
            <person name="Bristow J."/>
            <person name="Eisen J.A."/>
            <person name="Markowitz V."/>
            <person name="Hugenholtz P."/>
            <person name="Kyrpides N.C."/>
            <person name="Klenk H.P."/>
            <person name="Woyke T."/>
        </authorList>
    </citation>
    <scope>NUCLEOTIDE SEQUENCE [LARGE SCALE GENOMIC DNA]</scope>
    <source>
        <strain evidence="2">ATCC 35100 / DSM 5205 / JP2</strain>
    </source>
</reference>
<organism evidence="1 2">
    <name type="scientific">Thiothrix nivea (strain ATCC 35100 / DSM 5205 / JP2)</name>
    <dbReference type="NCBI Taxonomy" id="870187"/>
    <lineage>
        <taxon>Bacteria</taxon>
        <taxon>Pseudomonadati</taxon>
        <taxon>Pseudomonadota</taxon>
        <taxon>Gammaproteobacteria</taxon>
        <taxon>Thiotrichales</taxon>
        <taxon>Thiotrichaceae</taxon>
        <taxon>Thiothrix</taxon>
    </lineage>
</organism>
<dbReference type="Proteomes" id="UP000005317">
    <property type="component" value="Unassembled WGS sequence"/>
</dbReference>
<proteinExistence type="predicted"/>
<dbReference type="AlphaFoldDB" id="A0A656HE66"/>